<evidence type="ECO:0000313" key="1">
    <source>
        <dbReference type="EMBL" id="CAB4025719.1"/>
    </source>
</evidence>
<protein>
    <submittedName>
        <fullName evidence="1">Uncharacterized protein</fullName>
    </submittedName>
</protein>
<evidence type="ECO:0000313" key="2">
    <source>
        <dbReference type="Proteomes" id="UP001152795"/>
    </source>
</evidence>
<dbReference type="EMBL" id="CACRXK020013781">
    <property type="protein sequence ID" value="CAB4025719.1"/>
    <property type="molecule type" value="Genomic_DNA"/>
</dbReference>
<accession>A0A6S7KZW0</accession>
<keyword evidence="2" id="KW-1185">Reference proteome</keyword>
<comment type="caution">
    <text evidence="1">The sequence shown here is derived from an EMBL/GenBank/DDBJ whole genome shotgun (WGS) entry which is preliminary data.</text>
</comment>
<proteinExistence type="predicted"/>
<dbReference type="Proteomes" id="UP001152795">
    <property type="component" value="Unassembled WGS sequence"/>
</dbReference>
<gene>
    <name evidence="1" type="ORF">PACLA_8A085483</name>
</gene>
<dbReference type="OrthoDB" id="6011348at2759"/>
<sequence>MTYLLMDKSASIMNCMYTSRYLHRVFTYWLVLVTFICSLERANCAKDAVVSRLGTGDGFTNPFYTNRAEDCANISAHCFKSVTRNCMECVCNKGRETYRADIKKCVSMKNLETFTGCQYMGITDAYEGYMNTDLPTLNFMETGSKKIRGQTIHKGIAANSITCEIKNNTSFLNSQGEWVALPLNISDILRISVEDGYGKIERYLLLDWEKHADDFYFGLLIKLHVSCRTNADHPYSGCFVFKSKGHKSLDTSSLMTSTLATIKIYSTKEKSGPSLKPTQPEVLFLFRF</sequence>
<name>A0A6S7KZW0_PARCT</name>
<reference evidence="1" key="1">
    <citation type="submission" date="2020-04" db="EMBL/GenBank/DDBJ databases">
        <authorList>
            <person name="Alioto T."/>
            <person name="Alioto T."/>
            <person name="Gomez Garrido J."/>
        </authorList>
    </citation>
    <scope>NUCLEOTIDE SEQUENCE</scope>
    <source>
        <strain evidence="1">A484AB</strain>
    </source>
</reference>
<organism evidence="1 2">
    <name type="scientific">Paramuricea clavata</name>
    <name type="common">Red gorgonian</name>
    <name type="synonym">Violescent sea-whip</name>
    <dbReference type="NCBI Taxonomy" id="317549"/>
    <lineage>
        <taxon>Eukaryota</taxon>
        <taxon>Metazoa</taxon>
        <taxon>Cnidaria</taxon>
        <taxon>Anthozoa</taxon>
        <taxon>Octocorallia</taxon>
        <taxon>Malacalcyonacea</taxon>
        <taxon>Plexauridae</taxon>
        <taxon>Paramuricea</taxon>
    </lineage>
</organism>
<dbReference type="AlphaFoldDB" id="A0A6S7KZW0"/>